<protein>
    <submittedName>
        <fullName evidence="2">Uncharacterized protein</fullName>
    </submittedName>
</protein>
<comment type="caution">
    <text evidence="2">The sequence shown here is derived from an EMBL/GenBank/DDBJ whole genome shotgun (WGS) entry which is preliminary data.</text>
</comment>
<keyword evidence="3" id="KW-1185">Reference proteome</keyword>
<gene>
    <name evidence="2" type="ORF">CEURO_LOCUS17258</name>
</gene>
<feature type="region of interest" description="Disordered" evidence="1">
    <location>
        <begin position="42"/>
        <end position="98"/>
    </location>
</feature>
<name>A0A9P1EGY7_CUSEU</name>
<dbReference type="OrthoDB" id="1326362at2759"/>
<sequence>MPPMFPQQSTPFYSLQNHYNFPQQGSSAPQQNTFNFSQQVPTMLPSSFRGTPQASSSQPPPYYPTTMFLGFNMQSQPSMQPTTQPFQFMPIQPATPTSITQDENANFIENLFASGGSNNNGNQEQE</sequence>
<accession>A0A9P1EGY7</accession>
<dbReference type="EMBL" id="CAMAPE010000048">
    <property type="protein sequence ID" value="CAH9106225.1"/>
    <property type="molecule type" value="Genomic_DNA"/>
</dbReference>
<dbReference type="Proteomes" id="UP001152484">
    <property type="component" value="Unassembled WGS sequence"/>
</dbReference>
<evidence type="ECO:0000256" key="1">
    <source>
        <dbReference type="SAM" id="MobiDB-lite"/>
    </source>
</evidence>
<proteinExistence type="predicted"/>
<dbReference type="AlphaFoldDB" id="A0A9P1EGY7"/>
<evidence type="ECO:0000313" key="3">
    <source>
        <dbReference type="Proteomes" id="UP001152484"/>
    </source>
</evidence>
<reference evidence="2" key="1">
    <citation type="submission" date="2022-07" db="EMBL/GenBank/DDBJ databases">
        <authorList>
            <person name="Macas J."/>
            <person name="Novak P."/>
            <person name="Neumann P."/>
        </authorList>
    </citation>
    <scope>NUCLEOTIDE SEQUENCE</scope>
</reference>
<organism evidence="2 3">
    <name type="scientific">Cuscuta europaea</name>
    <name type="common">European dodder</name>
    <dbReference type="NCBI Taxonomy" id="41803"/>
    <lineage>
        <taxon>Eukaryota</taxon>
        <taxon>Viridiplantae</taxon>
        <taxon>Streptophyta</taxon>
        <taxon>Embryophyta</taxon>
        <taxon>Tracheophyta</taxon>
        <taxon>Spermatophyta</taxon>
        <taxon>Magnoliopsida</taxon>
        <taxon>eudicotyledons</taxon>
        <taxon>Gunneridae</taxon>
        <taxon>Pentapetalae</taxon>
        <taxon>asterids</taxon>
        <taxon>lamiids</taxon>
        <taxon>Solanales</taxon>
        <taxon>Convolvulaceae</taxon>
        <taxon>Cuscuteae</taxon>
        <taxon>Cuscuta</taxon>
        <taxon>Cuscuta subgen. Cuscuta</taxon>
    </lineage>
</organism>
<feature type="compositionally biased region" description="Low complexity" evidence="1">
    <location>
        <begin position="73"/>
        <end position="88"/>
    </location>
</feature>
<evidence type="ECO:0000313" key="2">
    <source>
        <dbReference type="EMBL" id="CAH9106225.1"/>
    </source>
</evidence>